<name>A0A4U8UM47_STECR</name>
<organism evidence="1 2">
    <name type="scientific">Steinernema carpocapsae</name>
    <name type="common">Entomopathogenic nematode</name>
    <dbReference type="NCBI Taxonomy" id="34508"/>
    <lineage>
        <taxon>Eukaryota</taxon>
        <taxon>Metazoa</taxon>
        <taxon>Ecdysozoa</taxon>
        <taxon>Nematoda</taxon>
        <taxon>Chromadorea</taxon>
        <taxon>Rhabditida</taxon>
        <taxon>Tylenchina</taxon>
        <taxon>Panagrolaimomorpha</taxon>
        <taxon>Strongyloidoidea</taxon>
        <taxon>Steinernematidae</taxon>
        <taxon>Steinernema</taxon>
    </lineage>
</organism>
<reference evidence="1 2" key="1">
    <citation type="journal article" date="2015" name="Genome Biol.">
        <title>Comparative genomics of Steinernema reveals deeply conserved gene regulatory networks.</title>
        <authorList>
            <person name="Dillman A.R."/>
            <person name="Macchietto M."/>
            <person name="Porter C.F."/>
            <person name="Rogers A."/>
            <person name="Williams B."/>
            <person name="Antoshechkin I."/>
            <person name="Lee M.M."/>
            <person name="Goodwin Z."/>
            <person name="Lu X."/>
            <person name="Lewis E.E."/>
            <person name="Goodrich-Blair H."/>
            <person name="Stock S.P."/>
            <person name="Adams B.J."/>
            <person name="Sternberg P.W."/>
            <person name="Mortazavi A."/>
        </authorList>
    </citation>
    <scope>NUCLEOTIDE SEQUENCE [LARGE SCALE GENOMIC DNA]</scope>
    <source>
        <strain evidence="1 2">ALL</strain>
    </source>
</reference>
<evidence type="ECO:0000313" key="1">
    <source>
        <dbReference type="EMBL" id="TMS34094.1"/>
    </source>
</evidence>
<dbReference type="EMBL" id="AZBU02000001">
    <property type="protein sequence ID" value="TMS34094.1"/>
    <property type="molecule type" value="Genomic_DNA"/>
</dbReference>
<comment type="caution">
    <text evidence="1">The sequence shown here is derived from an EMBL/GenBank/DDBJ whole genome shotgun (WGS) entry which is preliminary data.</text>
</comment>
<evidence type="ECO:0000313" key="2">
    <source>
        <dbReference type="Proteomes" id="UP000298663"/>
    </source>
</evidence>
<proteinExistence type="predicted"/>
<reference evidence="1 2" key="2">
    <citation type="journal article" date="2019" name="G3 (Bethesda)">
        <title>Hybrid Assembly of the Genome of the Entomopathogenic Nematode Steinernema carpocapsae Identifies the X-Chromosome.</title>
        <authorList>
            <person name="Serra L."/>
            <person name="Macchietto M."/>
            <person name="Macias-Munoz A."/>
            <person name="McGill C.J."/>
            <person name="Rodriguez I.M."/>
            <person name="Rodriguez B."/>
            <person name="Murad R."/>
            <person name="Mortazavi A."/>
        </authorList>
    </citation>
    <scope>NUCLEOTIDE SEQUENCE [LARGE SCALE GENOMIC DNA]</scope>
    <source>
        <strain evidence="1 2">ALL</strain>
    </source>
</reference>
<accession>A0A4U8UM47</accession>
<dbReference type="AlphaFoldDB" id="A0A4U8UM47"/>
<gene>
    <name evidence="1" type="ORF">L596_001746</name>
</gene>
<keyword evidence="2" id="KW-1185">Reference proteome</keyword>
<protein>
    <submittedName>
        <fullName evidence="1">Uncharacterized protein</fullName>
    </submittedName>
</protein>
<sequence>MPPFLRQDPDEPRVLHLDINHPDFEDDSDAEFDELILLPNPPDRDPFEVLEEFLRYLRQIPRPGYYDVLAAVNNNFIVDRIFRNHDLRHFVLDHLDENDFPYLFFSQFMEMIERQNRDPYEGFLDFLDLIEGNSDYENGFDHPVDCDFGKDQLAQDFDKDRNQLDEVSYPLDEDIDE</sequence>
<dbReference type="Proteomes" id="UP000298663">
    <property type="component" value="Unassembled WGS sequence"/>
</dbReference>